<organism evidence="1 2">
    <name type="scientific">Rhododendron molle</name>
    <name type="common">Chinese azalea</name>
    <name type="synonym">Azalea mollis</name>
    <dbReference type="NCBI Taxonomy" id="49168"/>
    <lineage>
        <taxon>Eukaryota</taxon>
        <taxon>Viridiplantae</taxon>
        <taxon>Streptophyta</taxon>
        <taxon>Embryophyta</taxon>
        <taxon>Tracheophyta</taxon>
        <taxon>Spermatophyta</taxon>
        <taxon>Magnoliopsida</taxon>
        <taxon>eudicotyledons</taxon>
        <taxon>Gunneridae</taxon>
        <taxon>Pentapetalae</taxon>
        <taxon>asterids</taxon>
        <taxon>Ericales</taxon>
        <taxon>Ericaceae</taxon>
        <taxon>Ericoideae</taxon>
        <taxon>Rhodoreae</taxon>
        <taxon>Rhododendron</taxon>
    </lineage>
</organism>
<proteinExistence type="predicted"/>
<gene>
    <name evidence="1" type="ORF">RHMOL_Rhmol05G0088700</name>
</gene>
<sequence>MDIQFSLIQHPLVGGPLEVGANASYGLAVKEDIRGNSVPLKSYKGKVVLVVNVASK</sequence>
<reference evidence="1" key="1">
    <citation type="submission" date="2022-02" db="EMBL/GenBank/DDBJ databases">
        <title>Plant Genome Project.</title>
        <authorList>
            <person name="Zhang R.-G."/>
        </authorList>
    </citation>
    <scope>NUCLEOTIDE SEQUENCE</scope>
    <source>
        <strain evidence="1">AT1</strain>
    </source>
</reference>
<comment type="caution">
    <text evidence="1">The sequence shown here is derived from an EMBL/GenBank/DDBJ whole genome shotgun (WGS) entry which is preliminary data.</text>
</comment>
<keyword evidence="2" id="KW-1185">Reference proteome</keyword>
<dbReference type="EMBL" id="CM046392">
    <property type="protein sequence ID" value="KAI8554310.1"/>
    <property type="molecule type" value="Genomic_DNA"/>
</dbReference>
<evidence type="ECO:0000313" key="2">
    <source>
        <dbReference type="Proteomes" id="UP001062846"/>
    </source>
</evidence>
<name>A0ACC0NM50_RHOML</name>
<protein>
    <submittedName>
        <fullName evidence="1">Uncharacterized protein</fullName>
    </submittedName>
</protein>
<dbReference type="Proteomes" id="UP001062846">
    <property type="component" value="Chromosome 5"/>
</dbReference>
<evidence type="ECO:0000313" key="1">
    <source>
        <dbReference type="EMBL" id="KAI8554310.1"/>
    </source>
</evidence>
<accession>A0ACC0NM50</accession>